<accession>A0A7K1LJK9</accession>
<evidence type="ECO:0000313" key="3">
    <source>
        <dbReference type="EMBL" id="MUN55102.1"/>
    </source>
</evidence>
<reference evidence="3 4" key="1">
    <citation type="submission" date="2019-12" db="EMBL/GenBank/DDBJ databases">
        <authorList>
            <person name="Li J."/>
            <person name="Shi Y."/>
            <person name="Xu G."/>
            <person name="Xiao D."/>
            <person name="Ran X."/>
        </authorList>
    </citation>
    <scope>NUCLEOTIDE SEQUENCE [LARGE SCALE GENOMIC DNA]</scope>
    <source>
        <strain evidence="3 4">JCM 15915</strain>
    </source>
</reference>
<sequence length="285" mass="30424">MTGKKDLPAHIRAQLASAGRSTDTGGQPWEGRNLGEGTSHTHAYPSDDGLTPADLDAALGRFARGEAPEEVVVDALANVRLFAPVVAELSQSHVTEEGLVSDKESDMALVSIQAPDGRKALPVFSNVEDLTSWHDQARPVAADSRKMALSAVEDENQLLVLNPGSALTFVVRRPALWAIAKGTRWRPAYSDPEVLEALQECGEPDPSVMSVTMAPGRGVGCRDAEGHLLPGGGPGPELSVELTIRPGLDQRELDTAVEEFQKRFSAHQTLADRVDSADIRLRAGS</sequence>
<keyword evidence="4" id="KW-1185">Reference proteome</keyword>
<dbReference type="EMBL" id="WOGT01000003">
    <property type="protein sequence ID" value="MUN55102.1"/>
    <property type="molecule type" value="Genomic_DNA"/>
</dbReference>
<evidence type="ECO:0000256" key="1">
    <source>
        <dbReference type="SAM" id="MobiDB-lite"/>
    </source>
</evidence>
<dbReference type="OrthoDB" id="5188303at2"/>
<feature type="region of interest" description="Disordered" evidence="1">
    <location>
        <begin position="16"/>
        <end position="51"/>
    </location>
</feature>
<organism evidence="3 4">
    <name type="scientific">Rothia koreensis</name>
    <dbReference type="NCBI Taxonomy" id="592378"/>
    <lineage>
        <taxon>Bacteria</taxon>
        <taxon>Bacillati</taxon>
        <taxon>Actinomycetota</taxon>
        <taxon>Actinomycetes</taxon>
        <taxon>Micrococcales</taxon>
        <taxon>Micrococcaceae</taxon>
        <taxon>Rothia</taxon>
    </lineage>
</organism>
<gene>
    <name evidence="3" type="ORF">GMA10_07745</name>
</gene>
<dbReference type="Pfam" id="PF07179">
    <property type="entry name" value="SseB"/>
    <property type="match status" value="1"/>
</dbReference>
<dbReference type="InterPro" id="IPR009839">
    <property type="entry name" value="SseB_N"/>
</dbReference>
<proteinExistence type="predicted"/>
<evidence type="ECO:0000313" key="4">
    <source>
        <dbReference type="Proteomes" id="UP000462152"/>
    </source>
</evidence>
<protein>
    <submittedName>
        <fullName evidence="3">SseB family protein</fullName>
    </submittedName>
</protein>
<name>A0A7K1LJK9_9MICC</name>
<dbReference type="Proteomes" id="UP000462152">
    <property type="component" value="Unassembled WGS sequence"/>
</dbReference>
<evidence type="ECO:0000259" key="2">
    <source>
        <dbReference type="Pfam" id="PF07179"/>
    </source>
</evidence>
<dbReference type="RefSeq" id="WP_129315454.1">
    <property type="nucleotide sequence ID" value="NZ_NOIQ01000007.1"/>
</dbReference>
<comment type="caution">
    <text evidence="3">The sequence shown here is derived from an EMBL/GenBank/DDBJ whole genome shotgun (WGS) entry which is preliminary data.</text>
</comment>
<dbReference type="AlphaFoldDB" id="A0A7K1LJK9"/>
<feature type="domain" description="SseB protein N-terminal" evidence="2">
    <location>
        <begin position="55"/>
        <end position="178"/>
    </location>
</feature>